<evidence type="ECO:0000313" key="2">
    <source>
        <dbReference type="EMBL" id="ASU80287.1"/>
    </source>
</evidence>
<dbReference type="PANTHER" id="PTHR37809">
    <property type="entry name" value="RIBOSOMAL PROTEIN S12 METHYLTHIOTRANSFERASE ACCESSORY FACTOR YCAO"/>
    <property type="match status" value="1"/>
</dbReference>
<dbReference type="PROSITE" id="PS51664">
    <property type="entry name" value="YCAO"/>
    <property type="match status" value="1"/>
</dbReference>
<dbReference type="InterPro" id="IPR022291">
    <property type="entry name" value="Bacteriocin_synth_cyclodeHase"/>
</dbReference>
<gene>
    <name evidence="2" type="ORF">CDG81_20685</name>
    <name evidence="3" type="ORF">IL38_04190</name>
</gene>
<dbReference type="Proteomes" id="UP000215043">
    <property type="component" value="Chromosome"/>
</dbReference>
<dbReference type="EMBL" id="CP022752">
    <property type="protein sequence ID" value="ASU80287.1"/>
    <property type="molecule type" value="Genomic_DNA"/>
</dbReference>
<dbReference type="Gene3D" id="3.30.1330.230">
    <property type="match status" value="1"/>
</dbReference>
<evidence type="ECO:0000259" key="1">
    <source>
        <dbReference type="PROSITE" id="PS51664"/>
    </source>
</evidence>
<dbReference type="RefSeq" id="WP_043570178.1">
    <property type="nucleotide sequence ID" value="NZ_CP022752.1"/>
</dbReference>
<dbReference type="EMBL" id="JPMV01000010">
    <property type="protein sequence ID" value="KGI82632.1"/>
    <property type="molecule type" value="Genomic_DNA"/>
</dbReference>
<feature type="domain" description="YcaO" evidence="1">
    <location>
        <begin position="399"/>
        <end position="766"/>
    </location>
</feature>
<dbReference type="Gene3D" id="3.30.160.660">
    <property type="match status" value="1"/>
</dbReference>
<dbReference type="InterPro" id="IPR003776">
    <property type="entry name" value="YcaO-like_dom"/>
</dbReference>
<dbReference type="NCBIfam" id="TIGR03882">
    <property type="entry name" value="cyclo_dehyd_2"/>
    <property type="match status" value="1"/>
</dbReference>
<dbReference type="Pfam" id="PF02624">
    <property type="entry name" value="YcaO"/>
    <property type="match status" value="1"/>
</dbReference>
<dbReference type="HOGENOM" id="CLU_020793_0_0_11"/>
<dbReference type="NCBIfam" id="TIGR00702">
    <property type="entry name" value="YcaO-type kinase domain"/>
    <property type="match status" value="1"/>
</dbReference>
<dbReference type="NCBIfam" id="TIGR03604">
    <property type="entry name" value="TOMM_cyclo_SagD"/>
    <property type="match status" value="1"/>
</dbReference>
<dbReference type="OrthoDB" id="2379922at2"/>
<dbReference type="Gene3D" id="3.30.40.250">
    <property type="match status" value="1"/>
</dbReference>
<dbReference type="Gene3D" id="3.40.50.720">
    <property type="entry name" value="NAD(P)-binding Rossmann-like Domain"/>
    <property type="match status" value="1"/>
</dbReference>
<protein>
    <submittedName>
        <fullName evidence="3">AknN</fullName>
    </submittedName>
</protein>
<dbReference type="PANTHER" id="PTHR37809:SF1">
    <property type="entry name" value="RIBOSOMAL PROTEIN S12 METHYLTHIOTRANSFERASE ACCESSORY FACTOR YCAO"/>
    <property type="match status" value="1"/>
</dbReference>
<dbReference type="Gene3D" id="3.90.930.60">
    <property type="match status" value="1"/>
</dbReference>
<evidence type="ECO:0000313" key="5">
    <source>
        <dbReference type="Proteomes" id="UP000215043"/>
    </source>
</evidence>
<name>A0A099DA34_9ACTN</name>
<dbReference type="KEGG" id="aey:CDG81_20685"/>
<reference evidence="2 5" key="2">
    <citation type="submission" date="2017-08" db="EMBL/GenBank/DDBJ databases">
        <title>The complete genome sequence of moderately halophilic actinomycete Actinopolyspora erythraea YIM 90600, the producer of novel erythromycin, novel actinopolysporins A-C and tubercidin.</title>
        <authorList>
            <person name="Yin M."/>
            <person name="Tang S."/>
        </authorList>
    </citation>
    <scope>NUCLEOTIDE SEQUENCE [LARGE SCALE GENOMIC DNA]</scope>
    <source>
        <strain evidence="2 5">YIM 90600</strain>
    </source>
</reference>
<organism evidence="2 5">
    <name type="scientific">Actinopolyspora erythraea</name>
    <dbReference type="NCBI Taxonomy" id="414996"/>
    <lineage>
        <taxon>Bacteria</taxon>
        <taxon>Bacillati</taxon>
        <taxon>Actinomycetota</taxon>
        <taxon>Actinomycetes</taxon>
        <taxon>Actinopolysporales</taxon>
        <taxon>Actinopolysporaceae</taxon>
        <taxon>Actinopolyspora</taxon>
    </lineage>
</organism>
<sequence>MNPTAENPGRLLVGFKSYLRLEVVSGDAAYVFSERGVTALEGSGMELIAPMLDGTRNLEDLYRDLPEGVTSQQAGGLLIQLAEANLLELRDPTRVNSGNAAERAYWETAGLDADAVRSETIGATVGLIALGDVDQDSARQALTDAGLRVRTADTAAAPHESTLLSVVLCEDYLHVDLAEVDARHRATNKPWLLAKPVGAQLWVGPVFDPSESERACWHCMATRIWGHRQAEAHVQATLRKQGPAHRVRAAIPALTATGMHLVALEASKWLAGYRSAEQRGVWTLDSLDLGARHHDVRPRPQCSSCGDPDLVRNRAWHPVEVRSRRKVEGTGAGSRSRTARQTLDDYRHLVSPVTGVIKEIRQDPRGPALFNSFRSGPNLAVGNGGVERLRTALRTENGGKGITPLHAEVSALCEALERHCGYFHGDEERVRGSFRALSDRAIHPDSCQLFDERQYTGRAEWNRRHSPFQFVCDPFDEEAELDWTPVWSMTRKRHRLLPTGMLYFDAPGASSVRADSNGNAAGSSVEDAVLQGLLELVERDAVALWWYNRTRAAGVDLDSFTDPWIDEVRAAHTGLDRQLWVLDVTSDLGIPTMVAISRRTDKPSEDIMFGFGAHLSPQVALHRCLTELNQLMPTMIGIDDDGEYGWSDPDAVHWWRTATVRNQPYLLPDPKQRPRTAADHVADQESDLLAELSLVQRRLEASGMELLVLDQTRPDIGLPVVKTIVPGLRSFWARFGPGRLYDVPVHLGRVAEPTRYEDLNPLPLFL</sequence>
<dbReference type="AlphaFoldDB" id="A0A099DA34"/>
<reference evidence="3 4" key="1">
    <citation type="journal article" date="2014" name="PLoS ONE">
        <title>Identification and Characterization of a New Erythromycin Biosynthetic Gene Cluster in Actinopolyspora erythraea YIM90600, a Novel Erythronolide-Producing Halophilic Actinomycete Isolated from Salt Field.</title>
        <authorList>
            <person name="Chen D."/>
            <person name="Feng J."/>
            <person name="Huang L."/>
            <person name="Zhang Q."/>
            <person name="Wu J."/>
            <person name="Zhu X."/>
            <person name="Duan Y."/>
            <person name="Xu Z."/>
        </authorList>
    </citation>
    <scope>NUCLEOTIDE SEQUENCE [LARGE SCALE GENOMIC DNA]</scope>
    <source>
        <strain evidence="3 4">YIM90600</strain>
    </source>
</reference>
<keyword evidence="4" id="KW-1185">Reference proteome</keyword>
<evidence type="ECO:0000313" key="4">
    <source>
        <dbReference type="Proteomes" id="UP000029737"/>
    </source>
</evidence>
<dbReference type="Proteomes" id="UP000029737">
    <property type="component" value="Unassembled WGS sequence"/>
</dbReference>
<accession>A0A099DA34</accession>
<evidence type="ECO:0000313" key="3">
    <source>
        <dbReference type="EMBL" id="KGI82632.1"/>
    </source>
</evidence>
<dbReference type="InterPro" id="IPR027624">
    <property type="entry name" value="TOMM_cyclo_SagD"/>
</dbReference>
<proteinExistence type="predicted"/>
<dbReference type="eggNOG" id="COG1944">
    <property type="taxonomic scope" value="Bacteria"/>
</dbReference>